<sequence>MKSIVLQKLVITNFKGIKNLIINFSEITDIFGANGLGKTTIFDSFTWLLFGKDSLDRKDFEIKPLDSNGISIPKIENEVEGTLLFNGEEIVLKRIHREKWVKKRGLSEPEFNGNETIYFWNDVPMSAKEYTSKINELLDEQVFKLISNPLAFNNLKWQDRRKVLIDIVGETNVNYIDNDLGHILELTKKKTIAELKAEVNAKVKKIKEELKQIPTRIDEAERGKPEAINFESLEHDLKLWERDLERIDKELQDSSSKNQFLINRKTEIQNEIFGFKSKLQAIEFELGNTARAKTQKDTSKLDALNQRLQSLNLELSNAQSNLKQVEANRDYESDRLGKIQKKMEYKRLEWQNENYQTLTFNENDFHCPTCKREFESGDVETKKAEALTNFNTNKAKRLNEINLQGGNLKTESENIQKYLDQQTERVEQFQTNINKVSEDIKSLQSAIELEQNIVSGTDTPSFEKVFTELLISHVEYNSIKDSIQAKEQELANIQPISNSELEQLKRETFGNINIVKQQLNTKFQIAAADNRIYELKQEEQSLSASLLELEKQEFDIEKYIRLSIEALENNINQKFEHVTFKLFETQINGGEIECCEALINGVPFHNANTASKINAGIDIINTLCNFYNTNAPIFIDNRESVTELINSKSQIINLIVSKSDKTIRVEAPLLFAHS</sequence>
<dbReference type="AlphaFoldDB" id="A0A3P3WD52"/>
<gene>
    <name evidence="2" type="ORF">EG240_06020</name>
</gene>
<dbReference type="GO" id="GO:0016887">
    <property type="term" value="F:ATP hydrolysis activity"/>
    <property type="evidence" value="ECO:0007669"/>
    <property type="project" value="InterPro"/>
</dbReference>
<dbReference type="PANTHER" id="PTHR32114">
    <property type="entry name" value="ABC TRANSPORTER ABCH.3"/>
    <property type="match status" value="1"/>
</dbReference>
<dbReference type="Proteomes" id="UP000275719">
    <property type="component" value="Unassembled WGS sequence"/>
</dbReference>
<name>A0A3P3WD52_9FLAO</name>
<accession>A0A3P3WD52</accession>
<dbReference type="GO" id="GO:0006302">
    <property type="term" value="P:double-strand break repair"/>
    <property type="evidence" value="ECO:0007669"/>
    <property type="project" value="InterPro"/>
</dbReference>
<keyword evidence="1" id="KW-0175">Coiled coil</keyword>
<dbReference type="EMBL" id="RQVQ01000010">
    <property type="protein sequence ID" value="RRJ91559.1"/>
    <property type="molecule type" value="Genomic_DNA"/>
</dbReference>
<dbReference type="RefSeq" id="WP_125018491.1">
    <property type="nucleotide sequence ID" value="NZ_RQVQ01000010.1"/>
</dbReference>
<keyword evidence="3" id="KW-1185">Reference proteome</keyword>
<dbReference type="OrthoDB" id="1698838at2"/>
<evidence type="ECO:0000313" key="2">
    <source>
        <dbReference type="EMBL" id="RRJ91559.1"/>
    </source>
</evidence>
<proteinExistence type="predicted"/>
<evidence type="ECO:0000313" key="3">
    <source>
        <dbReference type="Proteomes" id="UP000275719"/>
    </source>
</evidence>
<comment type="caution">
    <text evidence="2">The sequence shown here is derived from an EMBL/GenBank/DDBJ whole genome shotgun (WGS) entry which is preliminary data.</text>
</comment>
<feature type="coiled-coil region" evidence="1">
    <location>
        <begin position="294"/>
        <end position="328"/>
    </location>
</feature>
<dbReference type="SUPFAM" id="SSF52540">
    <property type="entry name" value="P-loop containing nucleoside triphosphate hydrolases"/>
    <property type="match status" value="1"/>
</dbReference>
<reference evidence="2 3" key="1">
    <citation type="submission" date="2018-11" db="EMBL/GenBank/DDBJ databases">
        <title>Flavobacterium sp. nov., YIM 102701-2 draft genome.</title>
        <authorList>
            <person name="Li G."/>
            <person name="Jiang Y."/>
        </authorList>
    </citation>
    <scope>NUCLEOTIDE SEQUENCE [LARGE SCALE GENOMIC DNA]</scope>
    <source>
        <strain evidence="2 3">YIM 102701-2</strain>
    </source>
</reference>
<feature type="coiled-coil region" evidence="1">
    <location>
        <begin position="419"/>
        <end position="453"/>
    </location>
</feature>
<dbReference type="PANTHER" id="PTHR32114:SF2">
    <property type="entry name" value="ABC TRANSPORTER ABCH.3"/>
    <property type="match status" value="1"/>
</dbReference>
<dbReference type="Gene3D" id="3.40.50.300">
    <property type="entry name" value="P-loop containing nucleotide triphosphate hydrolases"/>
    <property type="match status" value="1"/>
</dbReference>
<dbReference type="InterPro" id="IPR027417">
    <property type="entry name" value="P-loop_NTPase"/>
</dbReference>
<organism evidence="2 3">
    <name type="scientific">Paenimyroides tangerinum</name>
    <dbReference type="NCBI Taxonomy" id="2488728"/>
    <lineage>
        <taxon>Bacteria</taxon>
        <taxon>Pseudomonadati</taxon>
        <taxon>Bacteroidota</taxon>
        <taxon>Flavobacteriia</taxon>
        <taxon>Flavobacteriales</taxon>
        <taxon>Flavobacteriaceae</taxon>
        <taxon>Paenimyroides</taxon>
    </lineage>
</organism>
<evidence type="ECO:0000256" key="1">
    <source>
        <dbReference type="SAM" id="Coils"/>
    </source>
</evidence>
<feature type="coiled-coil region" evidence="1">
    <location>
        <begin position="189"/>
        <end position="264"/>
    </location>
</feature>
<protein>
    <submittedName>
        <fullName evidence="2">Recombinase RecF</fullName>
    </submittedName>
</protein>